<evidence type="ECO:0000313" key="3">
    <source>
        <dbReference type="Proteomes" id="UP001153321"/>
    </source>
</evidence>
<feature type="compositionally biased region" description="Basic and acidic residues" evidence="1">
    <location>
        <begin position="46"/>
        <end position="59"/>
    </location>
</feature>
<dbReference type="AlphaFoldDB" id="A0A9P0HXV8"/>
<name>A0A9P0HXV8_SPOLI</name>
<evidence type="ECO:0000313" key="2">
    <source>
        <dbReference type="EMBL" id="CAH1635984.1"/>
    </source>
</evidence>
<feature type="compositionally biased region" description="Pro residues" evidence="1">
    <location>
        <begin position="16"/>
        <end position="29"/>
    </location>
</feature>
<reference evidence="2" key="1">
    <citation type="submission" date="2022-02" db="EMBL/GenBank/DDBJ databases">
        <authorList>
            <person name="King R."/>
        </authorList>
    </citation>
    <scope>NUCLEOTIDE SEQUENCE</scope>
</reference>
<gene>
    <name evidence="2" type="ORF">SPLIT_LOCUS1346</name>
</gene>
<protein>
    <submittedName>
        <fullName evidence="2">Uncharacterized protein</fullName>
    </submittedName>
</protein>
<dbReference type="Proteomes" id="UP001153321">
    <property type="component" value="Chromosome 12"/>
</dbReference>
<feature type="region of interest" description="Disordered" evidence="1">
    <location>
        <begin position="1"/>
        <end position="69"/>
    </location>
</feature>
<dbReference type="EMBL" id="LR824543">
    <property type="protein sequence ID" value="CAH1635984.1"/>
    <property type="molecule type" value="Genomic_DNA"/>
</dbReference>
<keyword evidence="3" id="KW-1185">Reference proteome</keyword>
<proteinExistence type="predicted"/>
<sequence length="69" mass="7457">MYSGEPPRPGSQQPIPTGPRPQPPTPWGPPTAQDGRASHRSTPSTHQEHPGDVDAENTHHILNSEIYSA</sequence>
<organism evidence="2 3">
    <name type="scientific">Spodoptera littoralis</name>
    <name type="common">Egyptian cotton leafworm</name>
    <dbReference type="NCBI Taxonomy" id="7109"/>
    <lineage>
        <taxon>Eukaryota</taxon>
        <taxon>Metazoa</taxon>
        <taxon>Ecdysozoa</taxon>
        <taxon>Arthropoda</taxon>
        <taxon>Hexapoda</taxon>
        <taxon>Insecta</taxon>
        <taxon>Pterygota</taxon>
        <taxon>Neoptera</taxon>
        <taxon>Endopterygota</taxon>
        <taxon>Lepidoptera</taxon>
        <taxon>Glossata</taxon>
        <taxon>Ditrysia</taxon>
        <taxon>Noctuoidea</taxon>
        <taxon>Noctuidae</taxon>
        <taxon>Amphipyrinae</taxon>
        <taxon>Spodoptera</taxon>
    </lineage>
</organism>
<accession>A0A9P0HXV8</accession>
<evidence type="ECO:0000256" key="1">
    <source>
        <dbReference type="SAM" id="MobiDB-lite"/>
    </source>
</evidence>